<dbReference type="EMBL" id="JAMZIH010000267">
    <property type="protein sequence ID" value="KAJ1679623.1"/>
    <property type="molecule type" value="Genomic_DNA"/>
</dbReference>
<keyword evidence="1" id="KW-0687">Ribonucleoprotein</keyword>
<comment type="caution">
    <text evidence="1">The sequence shown here is derived from an EMBL/GenBank/DDBJ whole genome shotgun (WGS) entry which is preliminary data.</text>
</comment>
<sequence length="685" mass="76141">VNSIIGSCPGATPDMRLAPNKGNVCFASSDYGWCFSLESFAQIYINIWGAEMSRADLAKRLWGDIYFSKERRKFVRKATAESGAPRSFVHFVLEPLYKLHAQIIGEDEPALRPVLEELGIHLKKKEYTMNVRELLRRVLCEFFGNPTGLVDMCATFVPSPIDSASRKVEALFSGSLDSPVAEAMRRCDSQGPLMIQVTKLYPSMDASGFGAFGRIYSGTAKPGQRVRVLGESYTLGDDEELTECEVASALIHESRYSVPVSGLGAGNWVYLTGIDANIIKTATVADISINEGDLAIFRPLSIPSLSVIKLAIEPVNPTELPKMLSGLRKISKAYHSAVTRVEESGEHVLLGTGELYMDCMMHDLRKMYSEIEIKVADPVVTFRETVVETSSIKCYTETPNKKNKITMIAEPLEKGIAEDIEDGHVSLKWPTRKVGEFFETNYGWDILAARSIWAFGPDNNGPNILSDDTLPGETNRTLLRSTKESFKQGFQWATREGPLCDEPIRNTRFRILNVDLAAEAINRGGGQMIPTVRRVCYSSFLMATPRLMEPVYAVEIQAPADCVPAVYTVLARRRGHVTHDAPKPGSPLYTVKALIPVIDSFGFETDLRAHTNGQAFCLQMFDHWQIVPGDPLDKNIVLRPLEPSPAQHLARDFMLKTRRRKGLSDDIGIGKYFDDPLLLEFAQSI</sequence>
<gene>
    <name evidence="1" type="primary">EFTUD2_1</name>
    <name evidence="1" type="ORF">EV182_001667</name>
</gene>
<proteinExistence type="predicted"/>
<keyword evidence="2" id="KW-1185">Reference proteome</keyword>
<evidence type="ECO:0000313" key="1">
    <source>
        <dbReference type="EMBL" id="KAJ1679623.1"/>
    </source>
</evidence>
<reference evidence="1" key="1">
    <citation type="submission" date="2022-06" db="EMBL/GenBank/DDBJ databases">
        <title>Phylogenomic reconstructions and comparative analyses of Kickxellomycotina fungi.</title>
        <authorList>
            <person name="Reynolds N.K."/>
            <person name="Stajich J.E."/>
            <person name="Barry K."/>
            <person name="Grigoriev I.V."/>
            <person name="Crous P."/>
            <person name="Smith M.E."/>
        </authorList>
    </citation>
    <scope>NUCLEOTIDE SEQUENCE</scope>
    <source>
        <strain evidence="1">RSA 2271</strain>
    </source>
</reference>
<feature type="non-terminal residue" evidence="1">
    <location>
        <position position="1"/>
    </location>
</feature>
<organism evidence="1 2">
    <name type="scientific">Spiromyces aspiralis</name>
    <dbReference type="NCBI Taxonomy" id="68401"/>
    <lineage>
        <taxon>Eukaryota</taxon>
        <taxon>Fungi</taxon>
        <taxon>Fungi incertae sedis</taxon>
        <taxon>Zoopagomycota</taxon>
        <taxon>Kickxellomycotina</taxon>
        <taxon>Kickxellomycetes</taxon>
        <taxon>Kickxellales</taxon>
        <taxon>Kickxellaceae</taxon>
        <taxon>Spiromyces</taxon>
    </lineage>
</organism>
<dbReference type="Proteomes" id="UP001145114">
    <property type="component" value="Unassembled WGS sequence"/>
</dbReference>
<protein>
    <submittedName>
        <fullName evidence="1">U5 small nuclear ribonucleoprotein component</fullName>
    </submittedName>
</protein>
<name>A0ACC1HV54_9FUNG</name>
<accession>A0ACC1HV54</accession>
<evidence type="ECO:0000313" key="2">
    <source>
        <dbReference type="Proteomes" id="UP001145114"/>
    </source>
</evidence>